<evidence type="ECO:0000313" key="3">
    <source>
        <dbReference type="EMBL" id="CAF0781873.1"/>
    </source>
</evidence>
<comment type="caution">
    <text evidence="4">The sequence shown here is derived from an EMBL/GenBank/DDBJ whole genome shotgun (WGS) entry which is preliminary data.</text>
</comment>
<dbReference type="SMART" id="SM00737">
    <property type="entry name" value="ML"/>
    <property type="match status" value="1"/>
</dbReference>
<dbReference type="PANTHER" id="PTHR17357:SF0">
    <property type="entry name" value="GANGLIOSIDE GM2 ACTIVATOR"/>
    <property type="match status" value="1"/>
</dbReference>
<reference evidence="4" key="1">
    <citation type="submission" date="2021-02" db="EMBL/GenBank/DDBJ databases">
        <authorList>
            <person name="Nowell W R."/>
        </authorList>
    </citation>
    <scope>NUCLEOTIDE SEQUENCE</scope>
</reference>
<evidence type="ECO:0000313" key="5">
    <source>
        <dbReference type="Proteomes" id="UP000663832"/>
    </source>
</evidence>
<gene>
    <name evidence="3" type="ORF">BJG266_LOCUS4174</name>
    <name evidence="4" type="ORF">QVE165_LOCUS10592</name>
</gene>
<dbReference type="AlphaFoldDB" id="A0A814B4W4"/>
<dbReference type="GO" id="GO:0005319">
    <property type="term" value="F:lipid transporter activity"/>
    <property type="evidence" value="ECO:0007669"/>
    <property type="project" value="TreeGrafter"/>
</dbReference>
<dbReference type="EMBL" id="CAJNOI010000010">
    <property type="protein sequence ID" value="CAF0781873.1"/>
    <property type="molecule type" value="Genomic_DNA"/>
</dbReference>
<name>A0A814B4W4_9BILA</name>
<dbReference type="OrthoDB" id="6409159at2759"/>
<evidence type="ECO:0000256" key="1">
    <source>
        <dbReference type="ARBA" id="ARBA00022729"/>
    </source>
</evidence>
<dbReference type="EMBL" id="CAJNOM010000050">
    <property type="protein sequence ID" value="CAF0921937.1"/>
    <property type="molecule type" value="Genomic_DNA"/>
</dbReference>
<dbReference type="GO" id="GO:0008047">
    <property type="term" value="F:enzyme activator activity"/>
    <property type="evidence" value="ECO:0007669"/>
    <property type="project" value="InterPro"/>
</dbReference>
<dbReference type="Proteomes" id="UP000663832">
    <property type="component" value="Unassembled WGS sequence"/>
</dbReference>
<accession>A0A814B4W4</accession>
<dbReference type="Proteomes" id="UP000663877">
    <property type="component" value="Unassembled WGS sequence"/>
</dbReference>
<sequence length="190" mass="20486">MAFRIHLLVIYITLFLLSIYHINAFKLEKNLGLKVPSLGFSWENCGPASDPIQIKTLVVAPDPIHVPGNLSLSLVVAIGAALPTDIHVSVTMEKKVGGFYVKVPCIDNFGSCTYGNLCEAWADACPKYFEQFRIPCKCPIPADTYTIPGAVIKIGGHLPSVGAGDYRLTGDLGSSGTHLGCLRLQITLKD</sequence>
<protein>
    <recommendedName>
        <fullName evidence="2">MD-2-related lipid-recognition domain-containing protein</fullName>
    </recommendedName>
</protein>
<proteinExistence type="predicted"/>
<dbReference type="InterPro" id="IPR003172">
    <property type="entry name" value="ML_dom"/>
</dbReference>
<dbReference type="SUPFAM" id="SSF63707">
    <property type="entry name" value="Ganglioside M2 (gm2) activator"/>
    <property type="match status" value="1"/>
</dbReference>
<keyword evidence="1" id="KW-0732">Signal</keyword>
<dbReference type="Pfam" id="PF02221">
    <property type="entry name" value="E1_DerP2_DerF2"/>
    <property type="match status" value="1"/>
</dbReference>
<feature type="domain" description="MD-2-related lipid-recognition" evidence="2">
    <location>
        <begin position="42"/>
        <end position="186"/>
    </location>
</feature>
<keyword evidence="5" id="KW-1185">Reference proteome</keyword>
<dbReference type="InterPro" id="IPR028996">
    <property type="entry name" value="GM2-AP"/>
</dbReference>
<evidence type="ECO:0000313" key="4">
    <source>
        <dbReference type="EMBL" id="CAF0921937.1"/>
    </source>
</evidence>
<dbReference type="GO" id="GO:0009898">
    <property type="term" value="C:cytoplasmic side of plasma membrane"/>
    <property type="evidence" value="ECO:0007669"/>
    <property type="project" value="TreeGrafter"/>
</dbReference>
<organism evidence="4 5">
    <name type="scientific">Adineta steineri</name>
    <dbReference type="NCBI Taxonomy" id="433720"/>
    <lineage>
        <taxon>Eukaryota</taxon>
        <taxon>Metazoa</taxon>
        <taxon>Spiralia</taxon>
        <taxon>Gnathifera</taxon>
        <taxon>Rotifera</taxon>
        <taxon>Eurotatoria</taxon>
        <taxon>Bdelloidea</taxon>
        <taxon>Adinetida</taxon>
        <taxon>Adinetidae</taxon>
        <taxon>Adineta</taxon>
    </lineage>
</organism>
<dbReference type="GO" id="GO:0006689">
    <property type="term" value="P:ganglioside catabolic process"/>
    <property type="evidence" value="ECO:0007669"/>
    <property type="project" value="InterPro"/>
</dbReference>
<dbReference type="InterPro" id="IPR036846">
    <property type="entry name" value="GM2-AP_sf"/>
</dbReference>
<dbReference type="PANTHER" id="PTHR17357">
    <property type="entry name" value="GM2 GANGLIOSIDE ACTIVATOR PROTEIN"/>
    <property type="match status" value="1"/>
</dbReference>
<evidence type="ECO:0000259" key="2">
    <source>
        <dbReference type="SMART" id="SM00737"/>
    </source>
</evidence>
<dbReference type="Gene3D" id="2.70.220.10">
    <property type="entry name" value="Ganglioside GM2 activator"/>
    <property type="match status" value="1"/>
</dbReference>